<organism evidence="2 3">
    <name type="scientific">Deinococcus actinosclerus</name>
    <dbReference type="NCBI Taxonomy" id="1768108"/>
    <lineage>
        <taxon>Bacteria</taxon>
        <taxon>Thermotogati</taxon>
        <taxon>Deinococcota</taxon>
        <taxon>Deinococci</taxon>
        <taxon>Deinococcales</taxon>
        <taxon>Deinococcaceae</taxon>
        <taxon>Deinococcus</taxon>
    </lineage>
</organism>
<reference evidence="2 3" key="1">
    <citation type="submission" date="2015-12" db="EMBL/GenBank/DDBJ databases">
        <authorList>
            <person name="Kim M.K."/>
            <person name="Srinivasan S."/>
            <person name="Lee J.-J."/>
            <person name="Kim K."/>
        </authorList>
    </citation>
    <scope>NUCLEOTIDE SEQUENCE [LARGE SCALE GENOMIC DNA]</scope>
    <source>
        <strain evidence="2 3">BM2</strain>
    </source>
</reference>
<keyword evidence="3" id="KW-1185">Reference proteome</keyword>
<evidence type="ECO:0000256" key="1">
    <source>
        <dbReference type="SAM" id="SignalP"/>
    </source>
</evidence>
<dbReference type="Proteomes" id="UP000060071">
    <property type="component" value="Chromosome"/>
</dbReference>
<feature type="chain" id="PRO_5046568639" description="DUF3558 domain-containing protein" evidence="1">
    <location>
        <begin position="37"/>
        <end position="166"/>
    </location>
</feature>
<evidence type="ECO:0000313" key="3">
    <source>
        <dbReference type="Proteomes" id="UP000060071"/>
    </source>
</evidence>
<gene>
    <name evidence="2" type="ORF">AUC44_05400</name>
</gene>
<evidence type="ECO:0008006" key="4">
    <source>
        <dbReference type="Google" id="ProtNLM"/>
    </source>
</evidence>
<feature type="signal peptide" evidence="1">
    <location>
        <begin position="1"/>
        <end position="36"/>
    </location>
</feature>
<accession>A0ABM5X3Y3</accession>
<protein>
    <recommendedName>
        <fullName evidence="4">DUF3558 domain-containing protein</fullName>
    </recommendedName>
</protein>
<evidence type="ECO:0000313" key="2">
    <source>
        <dbReference type="EMBL" id="ALW88395.1"/>
    </source>
</evidence>
<proteinExistence type="predicted"/>
<keyword evidence="1" id="KW-0732">Signal</keyword>
<dbReference type="EMBL" id="CP013910">
    <property type="protein sequence ID" value="ALW88395.1"/>
    <property type="molecule type" value="Genomic_DNA"/>
</dbReference>
<name>A0ABM5X3Y3_9DEIO</name>
<sequence length="166" mass="17996">MPQDCHKVFGTLTRVTRRLPARLAAVLAALLCPAQALIVPLTGWTPVNGDANYWTDASGACLMREERSGQAFPTFTNAEDARAFALKLQGSLGRSVRAVVTQPVDRAGAWGVLAAYDYQQAGQTYRISQLYLSDRGVLRTVTGSAALKDAGACVNEMRDFIRYLAN</sequence>